<dbReference type="Proteomes" id="UP000065261">
    <property type="component" value="Chromosome II"/>
</dbReference>
<dbReference type="CDD" id="cd07133">
    <property type="entry name" value="ALDH_CALDH_CalB"/>
    <property type="match status" value="1"/>
</dbReference>
<protein>
    <recommendedName>
        <fullName evidence="4">Aldehyde dehydrogenase</fullName>
    </recommendedName>
</protein>
<dbReference type="PANTHER" id="PTHR43570">
    <property type="entry name" value="ALDEHYDE DEHYDROGENASE"/>
    <property type="match status" value="1"/>
</dbReference>
<dbReference type="Pfam" id="PF00171">
    <property type="entry name" value="Aldedh"/>
    <property type="match status" value="1"/>
</dbReference>
<evidence type="ECO:0000313" key="9">
    <source>
        <dbReference type="EMBL" id="ALS35006.1"/>
    </source>
</evidence>
<dbReference type="Gene3D" id="3.40.309.10">
    <property type="entry name" value="Aldehyde Dehydrogenase, Chain A, domain 2"/>
    <property type="match status" value="1"/>
</dbReference>
<evidence type="ECO:0000313" key="10">
    <source>
        <dbReference type="Proteomes" id="UP000065261"/>
    </source>
</evidence>
<evidence type="ECO:0000256" key="4">
    <source>
        <dbReference type="PIRNR" id="PIRNR036492"/>
    </source>
</evidence>
<dbReference type="InterPro" id="IPR016161">
    <property type="entry name" value="Ald_DH/histidinol_DH"/>
</dbReference>
<dbReference type="InterPro" id="IPR016162">
    <property type="entry name" value="Ald_DH_N"/>
</dbReference>
<dbReference type="RefSeq" id="WP_058374983.1">
    <property type="nucleotide sequence ID" value="NZ_CP011035.1"/>
</dbReference>
<keyword evidence="3" id="KW-0520">NAD</keyword>
<evidence type="ECO:0000256" key="1">
    <source>
        <dbReference type="ARBA" id="ARBA00009986"/>
    </source>
</evidence>
<dbReference type="OrthoDB" id="9812625at2"/>
<accession>A0A0U2XCN1</accession>
<comment type="similarity">
    <text evidence="1 4 7">Belongs to the aldehyde dehydrogenase family.</text>
</comment>
<dbReference type="SUPFAM" id="SSF53720">
    <property type="entry name" value="ALDH-like"/>
    <property type="match status" value="1"/>
</dbReference>
<dbReference type="InterPro" id="IPR012394">
    <property type="entry name" value="Aldehyde_DH_NAD(P)"/>
</dbReference>
<dbReference type="PATRIC" id="fig|1315283.4.peg.3595"/>
<sequence length="473" mass="52420">MTIDAPQTPSLTAQFDELQQYFIKTPYLSINKRITVLKQLRSRVVEFEQELIDAVSKDFGYRTAFDTLLGDILPTMQALAHTIKKLPKWSKPSKRSVGLSLWPSKVSVTYQPKGVVGIIAPWNYPIQLAIVPVITALAAGNRTMLKLSEFTPHTNQVLEKLFSGELEQHCKIIQGGSDVASEFSSLPFAHLFFTGSIAVGKLVMGAASANLTPVTLELGGKSPVIITEKADIKKAAQAILFGKMANAGQICVAPDYVFVPKELEHQLVQHLCELYKKHYKQGVEGKNLTSIVSDAHYARLSGYLEQAQQLGATIIKPLEDNQQDPDKHRMGLHIVTQVTDEMQLMKDELFGPILPVMSYTNLEHAISYIKQHHHPLALYILGQNKQIQEYIIKQTLSGTVAVNDTLVQVTADDAPFGGVGHSGMGHYHANEGFLTFSHAKNTLVSGSFNPRIGMLLKQSKVLIKLLKWLYIKK</sequence>
<name>A0A0U2XCN1_9GAMM</name>
<dbReference type="InterPro" id="IPR015590">
    <property type="entry name" value="Aldehyde_DH_dom"/>
</dbReference>
<feature type="active site" evidence="5 6">
    <location>
        <position position="217"/>
    </location>
</feature>
<gene>
    <name evidence="9" type="ORF">PTRA_b0545</name>
</gene>
<dbReference type="GO" id="GO:0006081">
    <property type="term" value="P:aldehyde metabolic process"/>
    <property type="evidence" value="ECO:0007669"/>
    <property type="project" value="InterPro"/>
</dbReference>
<dbReference type="PIRSF" id="PIRSF036492">
    <property type="entry name" value="ALDH"/>
    <property type="match status" value="1"/>
</dbReference>
<dbReference type="GO" id="GO:0005737">
    <property type="term" value="C:cytoplasm"/>
    <property type="evidence" value="ECO:0007669"/>
    <property type="project" value="TreeGrafter"/>
</dbReference>
<feature type="domain" description="Aldehyde dehydrogenase" evidence="8">
    <location>
        <begin position="28"/>
        <end position="441"/>
    </location>
</feature>
<feature type="active site" evidence="5">
    <location>
        <position position="251"/>
    </location>
</feature>
<keyword evidence="2 4" id="KW-0560">Oxidoreductase</keyword>
<organism evidence="9">
    <name type="scientific">Pseudoalteromonas translucida KMM 520</name>
    <dbReference type="NCBI Taxonomy" id="1315283"/>
    <lineage>
        <taxon>Bacteria</taxon>
        <taxon>Pseudomonadati</taxon>
        <taxon>Pseudomonadota</taxon>
        <taxon>Gammaproteobacteria</taxon>
        <taxon>Alteromonadales</taxon>
        <taxon>Pseudoalteromonadaceae</taxon>
        <taxon>Pseudoalteromonas</taxon>
    </lineage>
</organism>
<dbReference type="AlphaFoldDB" id="A0A0U2XCN1"/>
<dbReference type="PROSITE" id="PS00687">
    <property type="entry name" value="ALDEHYDE_DEHYDR_GLU"/>
    <property type="match status" value="1"/>
</dbReference>
<dbReference type="Gene3D" id="3.40.605.10">
    <property type="entry name" value="Aldehyde Dehydrogenase, Chain A, domain 1"/>
    <property type="match status" value="1"/>
</dbReference>
<dbReference type="PANTHER" id="PTHR43570:SF20">
    <property type="entry name" value="ALDEHYDE DEHYDROGENASE ALDX-RELATED"/>
    <property type="match status" value="1"/>
</dbReference>
<dbReference type="InterPro" id="IPR016163">
    <property type="entry name" value="Ald_DH_C"/>
</dbReference>
<evidence type="ECO:0000256" key="6">
    <source>
        <dbReference type="PROSITE-ProRule" id="PRU10007"/>
    </source>
</evidence>
<evidence type="ECO:0000256" key="3">
    <source>
        <dbReference type="ARBA" id="ARBA00023027"/>
    </source>
</evidence>
<dbReference type="InterPro" id="IPR029510">
    <property type="entry name" value="Ald_DH_CS_GLU"/>
</dbReference>
<dbReference type="KEGG" id="ptn:PTRA_b0545"/>
<evidence type="ECO:0000259" key="8">
    <source>
        <dbReference type="Pfam" id="PF00171"/>
    </source>
</evidence>
<reference evidence="9 10" key="1">
    <citation type="submission" date="2015-03" db="EMBL/GenBank/DDBJ databases">
        <authorList>
            <person name="Murphy D."/>
        </authorList>
    </citation>
    <scope>NUCLEOTIDE SEQUENCE [LARGE SCALE GENOMIC DNA]</scope>
    <source>
        <strain evidence="9 10">KMM 520</strain>
    </source>
</reference>
<evidence type="ECO:0000256" key="5">
    <source>
        <dbReference type="PIRSR" id="PIRSR036492-1"/>
    </source>
</evidence>
<evidence type="ECO:0000256" key="2">
    <source>
        <dbReference type="ARBA" id="ARBA00023002"/>
    </source>
</evidence>
<dbReference type="EMBL" id="CP011035">
    <property type="protein sequence ID" value="ALS35006.1"/>
    <property type="molecule type" value="Genomic_DNA"/>
</dbReference>
<proteinExistence type="inferred from homology"/>
<evidence type="ECO:0000256" key="7">
    <source>
        <dbReference type="RuleBase" id="RU003345"/>
    </source>
</evidence>
<dbReference type="GO" id="GO:0004029">
    <property type="term" value="F:aldehyde dehydrogenase (NAD+) activity"/>
    <property type="evidence" value="ECO:0007669"/>
    <property type="project" value="TreeGrafter"/>
</dbReference>